<keyword evidence="2" id="KW-1185">Reference proteome</keyword>
<proteinExistence type="predicted"/>
<dbReference type="GO" id="GO:0003677">
    <property type="term" value="F:DNA binding"/>
    <property type="evidence" value="ECO:0007669"/>
    <property type="project" value="InterPro"/>
</dbReference>
<gene>
    <name evidence="1" type="ORF">Nstercoris_02074</name>
</gene>
<evidence type="ECO:0000313" key="1">
    <source>
        <dbReference type="EMBL" id="BBL35798.1"/>
    </source>
</evidence>
<protein>
    <recommendedName>
        <fullName evidence="3">HTH luxR-type domain-containing protein</fullName>
    </recommendedName>
</protein>
<dbReference type="SUPFAM" id="SSF46894">
    <property type="entry name" value="C-terminal effector domain of the bipartite response regulators"/>
    <property type="match status" value="1"/>
</dbReference>
<dbReference type="Proteomes" id="UP000316473">
    <property type="component" value="Chromosome"/>
</dbReference>
<dbReference type="GO" id="GO:0006355">
    <property type="term" value="P:regulation of DNA-templated transcription"/>
    <property type="evidence" value="ECO:0007669"/>
    <property type="project" value="InterPro"/>
</dbReference>
<name>A0A4Y1YPQ1_9PROT</name>
<dbReference type="Gene3D" id="1.10.10.10">
    <property type="entry name" value="Winged helix-like DNA-binding domain superfamily/Winged helix DNA-binding domain"/>
    <property type="match status" value="1"/>
</dbReference>
<organism evidence="1 2">
    <name type="scientific">Nitrosomonas stercoris</name>
    <dbReference type="NCBI Taxonomy" id="1444684"/>
    <lineage>
        <taxon>Bacteria</taxon>
        <taxon>Pseudomonadati</taxon>
        <taxon>Pseudomonadota</taxon>
        <taxon>Betaproteobacteria</taxon>
        <taxon>Nitrosomonadales</taxon>
        <taxon>Nitrosomonadaceae</taxon>
        <taxon>Nitrosomonas</taxon>
    </lineage>
</organism>
<accession>A0A4Y1YPQ1</accession>
<dbReference type="KEGG" id="nst:Nstercoris_02074"/>
<dbReference type="AlphaFoldDB" id="A0A4Y1YPQ1"/>
<dbReference type="EMBL" id="AP019755">
    <property type="protein sequence ID" value="BBL35798.1"/>
    <property type="molecule type" value="Genomic_DNA"/>
</dbReference>
<reference evidence="1 2" key="1">
    <citation type="submission" date="2019-06" db="EMBL/GenBank/DDBJ databases">
        <title>Nitrosomonas stercoris KYUHI-S whole genome shotgun sequence.</title>
        <authorList>
            <person name="Nakagawa T."/>
            <person name="Tsuchiya Y."/>
            <person name="Takahashi R."/>
        </authorList>
    </citation>
    <scope>NUCLEOTIDE SEQUENCE [LARGE SCALE GENOMIC DNA]</scope>
    <source>
        <strain evidence="1 2">KYUHI-S</strain>
    </source>
</reference>
<dbReference type="InterPro" id="IPR036388">
    <property type="entry name" value="WH-like_DNA-bd_sf"/>
</dbReference>
<evidence type="ECO:0000313" key="2">
    <source>
        <dbReference type="Proteomes" id="UP000316473"/>
    </source>
</evidence>
<sequence>MDYEKNKRLPRSHYTLLEASREKKTTNTKILAQHLCRSPATIRTQFQRIMALLEVHGRYDALRKAEEMGLIRVNRRSSPLSLAKENRDFPQEV</sequence>
<dbReference type="InterPro" id="IPR016032">
    <property type="entry name" value="Sig_transdc_resp-reg_C-effctor"/>
</dbReference>
<evidence type="ECO:0008006" key="3">
    <source>
        <dbReference type="Google" id="ProtNLM"/>
    </source>
</evidence>